<dbReference type="InterPro" id="IPR002528">
    <property type="entry name" value="MATE_fam"/>
</dbReference>
<name>A0A8J4CPK4_9CHLO</name>
<dbReference type="AlphaFoldDB" id="A0A8J4CPK4"/>
<dbReference type="Proteomes" id="UP000747110">
    <property type="component" value="Unassembled WGS sequence"/>
</dbReference>
<evidence type="ECO:0000313" key="4">
    <source>
        <dbReference type="Proteomes" id="UP000747110"/>
    </source>
</evidence>
<comment type="caution">
    <text evidence="3">The sequence shown here is derived from an EMBL/GenBank/DDBJ whole genome shotgun (WGS) entry which is preliminary data.</text>
</comment>
<organism evidence="3 4">
    <name type="scientific">Volvox reticuliferus</name>
    <dbReference type="NCBI Taxonomy" id="1737510"/>
    <lineage>
        <taxon>Eukaryota</taxon>
        <taxon>Viridiplantae</taxon>
        <taxon>Chlorophyta</taxon>
        <taxon>core chlorophytes</taxon>
        <taxon>Chlorophyceae</taxon>
        <taxon>CS clade</taxon>
        <taxon>Chlamydomonadales</taxon>
        <taxon>Volvocaceae</taxon>
        <taxon>Volvox</taxon>
    </lineage>
</organism>
<feature type="transmembrane region" description="Helical" evidence="2">
    <location>
        <begin position="98"/>
        <end position="119"/>
    </location>
</feature>
<dbReference type="OrthoDB" id="2126698at2759"/>
<evidence type="ECO:0000313" key="3">
    <source>
        <dbReference type="EMBL" id="GIL87424.1"/>
    </source>
</evidence>
<proteinExistence type="inferred from homology"/>
<dbReference type="GO" id="GO:0042910">
    <property type="term" value="F:xenobiotic transmembrane transporter activity"/>
    <property type="evidence" value="ECO:0007669"/>
    <property type="project" value="InterPro"/>
</dbReference>
<keyword evidence="4" id="KW-1185">Reference proteome</keyword>
<keyword evidence="2" id="KW-0472">Membrane</keyword>
<evidence type="ECO:0008006" key="5">
    <source>
        <dbReference type="Google" id="ProtNLM"/>
    </source>
</evidence>
<protein>
    <recommendedName>
        <fullName evidence="5">Protein DETOXIFICATION</fullName>
    </recommendedName>
</protein>
<reference evidence="3" key="1">
    <citation type="journal article" date="2021" name="Proc. Natl. Acad. Sci. U.S.A.">
        <title>Three genomes in the algal genus Volvox reveal the fate of a haploid sex-determining region after a transition to homothallism.</title>
        <authorList>
            <person name="Yamamoto K."/>
            <person name="Hamaji T."/>
            <person name="Kawai-Toyooka H."/>
            <person name="Matsuzaki R."/>
            <person name="Takahashi F."/>
            <person name="Nishimura Y."/>
            <person name="Kawachi M."/>
            <person name="Noguchi H."/>
            <person name="Minakuchi Y."/>
            <person name="Umen J.G."/>
            <person name="Toyoda A."/>
            <person name="Nozaki H."/>
        </authorList>
    </citation>
    <scope>NUCLEOTIDE SEQUENCE</scope>
    <source>
        <strain evidence="3">NIES-3786</strain>
    </source>
</reference>
<dbReference type="EMBL" id="BNCP01000039">
    <property type="protein sequence ID" value="GIL87424.1"/>
    <property type="molecule type" value="Genomic_DNA"/>
</dbReference>
<gene>
    <name evidence="3" type="ORF">Vretifemale_15535</name>
</gene>
<dbReference type="Pfam" id="PF01554">
    <property type="entry name" value="MatE"/>
    <property type="match status" value="1"/>
</dbReference>
<evidence type="ECO:0000256" key="1">
    <source>
        <dbReference type="ARBA" id="ARBA00010199"/>
    </source>
</evidence>
<dbReference type="GO" id="GO:0016020">
    <property type="term" value="C:membrane"/>
    <property type="evidence" value="ECO:0007669"/>
    <property type="project" value="InterPro"/>
</dbReference>
<dbReference type="PANTHER" id="PTHR11206">
    <property type="entry name" value="MULTIDRUG RESISTANCE PROTEIN"/>
    <property type="match status" value="1"/>
</dbReference>
<sequence>MALKCCDILIPLAKLSSHPGALTHRAYMIPMSLGTAVNTRVANALGAGSARAARTAARAAFSATVVMQLLLAGGLFAGRHLVAQLFTWNTEVVYNVGRIMPVLAASAVGDGFVAVLGGVLRGCGRQTWGAVLNLVGYWLVGCPLALLLGFREHLDVLGFWCGLAAATSLQAVILGVVVYRLNWDLEVARAANLVSKHATLVAEAGVDSQA</sequence>
<feature type="transmembrane region" description="Helical" evidence="2">
    <location>
        <begin position="59"/>
        <end position="78"/>
    </location>
</feature>
<comment type="similarity">
    <text evidence="1">Belongs to the multi antimicrobial extrusion (MATE) (TC 2.A.66.1) family.</text>
</comment>
<feature type="transmembrane region" description="Helical" evidence="2">
    <location>
        <begin position="156"/>
        <end position="179"/>
    </location>
</feature>
<feature type="transmembrane region" description="Helical" evidence="2">
    <location>
        <begin position="131"/>
        <end position="150"/>
    </location>
</feature>
<accession>A0A8J4CPK4</accession>
<keyword evidence="2" id="KW-1133">Transmembrane helix</keyword>
<keyword evidence="2" id="KW-0812">Transmembrane</keyword>
<evidence type="ECO:0000256" key="2">
    <source>
        <dbReference type="SAM" id="Phobius"/>
    </source>
</evidence>
<dbReference type="GO" id="GO:0015297">
    <property type="term" value="F:antiporter activity"/>
    <property type="evidence" value="ECO:0007669"/>
    <property type="project" value="InterPro"/>
</dbReference>